<dbReference type="InterPro" id="IPR002125">
    <property type="entry name" value="CMP_dCMP_dom"/>
</dbReference>
<evidence type="ECO:0000256" key="3">
    <source>
        <dbReference type="ARBA" id="ARBA00004910"/>
    </source>
</evidence>
<dbReference type="RefSeq" id="WP_277191752.1">
    <property type="nucleotide sequence ID" value="NZ_JAROAV010000024.1"/>
</dbReference>
<evidence type="ECO:0000256" key="6">
    <source>
        <dbReference type="ARBA" id="ARBA00022619"/>
    </source>
</evidence>
<accession>A0ABT6C729</accession>
<sequence length="340" mass="35620">MQRQDAALLARAVELATRGPAADANPRVGAVVLASDGTVAGEGWHEGAGTPHAEVMALRASGERARGGTAYVSLEPCAHQGRTPPCVDALRTAGVARVVYAAPDANPDARGGAARLSDLGVEVSGPVPGTGAEELNEHWAFSVRHERPFVTWKVGATLDGRVAAADGTSRWITGAASRADVHRRRASAGAILVGTGTVLADDPALTVRDSADRPADRQPVRVVMGERDVPAAARVRGPGDLWHARTRDPAVVLKTLHDRQIRHLWLEGGPVVAAAFLSAGLVDEVLVYLAPTLLGAGPSLVASLGVPTLAAAHHLELLDVERLDQDVRLRLRPRPVEGVR</sequence>
<dbReference type="InterPro" id="IPR004794">
    <property type="entry name" value="Eubact_RibD"/>
</dbReference>
<organism evidence="16 17">
    <name type="scientific">Luteipulveratus flavus</name>
    <dbReference type="NCBI Taxonomy" id="3031728"/>
    <lineage>
        <taxon>Bacteria</taxon>
        <taxon>Bacillati</taxon>
        <taxon>Actinomycetota</taxon>
        <taxon>Actinomycetes</taxon>
        <taxon>Micrococcales</taxon>
        <taxon>Dermacoccaceae</taxon>
        <taxon>Luteipulveratus</taxon>
    </lineage>
</organism>
<keyword evidence="14 16" id="KW-0378">Hydrolase</keyword>
<dbReference type="Gene3D" id="3.40.430.10">
    <property type="entry name" value="Dihydrofolate Reductase, subunit A"/>
    <property type="match status" value="2"/>
</dbReference>
<keyword evidence="17" id="KW-1185">Reference proteome</keyword>
<evidence type="ECO:0000256" key="4">
    <source>
        <dbReference type="ARBA" id="ARBA00005259"/>
    </source>
</evidence>
<evidence type="ECO:0000256" key="13">
    <source>
        <dbReference type="ARBA" id="ARBA00049886"/>
    </source>
</evidence>
<dbReference type="PANTHER" id="PTHR38011">
    <property type="entry name" value="DIHYDROFOLATE REDUCTASE FAMILY PROTEIN (AFU_ORTHOLOGUE AFUA_8G06820)"/>
    <property type="match status" value="1"/>
</dbReference>
<evidence type="ECO:0000256" key="5">
    <source>
        <dbReference type="ARBA" id="ARBA00007417"/>
    </source>
</evidence>
<dbReference type="CDD" id="cd01284">
    <property type="entry name" value="Riboflavin_deaminase-reductase"/>
    <property type="match status" value="1"/>
</dbReference>
<dbReference type="InterPro" id="IPR050765">
    <property type="entry name" value="Riboflavin_Biosynth_HTPR"/>
</dbReference>
<comment type="similarity">
    <text evidence="5 14">In the C-terminal section; belongs to the HTP reductase family.</text>
</comment>
<dbReference type="SUPFAM" id="SSF53597">
    <property type="entry name" value="Dihydrofolate reductase-like"/>
    <property type="match status" value="1"/>
</dbReference>
<comment type="pathway">
    <text evidence="2 14">Cofactor biosynthesis; riboflavin biosynthesis; 5-amino-6-(D-ribitylamino)uracil from GTP: step 2/4.</text>
</comment>
<comment type="function">
    <text evidence="1 14">Converts 2,5-diamino-6-(ribosylamino)-4(3h)-pyrimidinone 5'-phosphate into 5-amino-6-(ribosylamino)-2,4(1h,3h)-pyrimidinedione 5'-phosphate.</text>
</comment>
<keyword evidence="10 14" id="KW-0560">Oxidoreductase</keyword>
<keyword evidence="11" id="KW-0511">Multifunctional enzyme</keyword>
<dbReference type="EMBL" id="JAROAV010000024">
    <property type="protein sequence ID" value="MDF8264137.1"/>
    <property type="molecule type" value="Genomic_DNA"/>
</dbReference>
<evidence type="ECO:0000256" key="9">
    <source>
        <dbReference type="ARBA" id="ARBA00022857"/>
    </source>
</evidence>
<evidence type="ECO:0000256" key="11">
    <source>
        <dbReference type="ARBA" id="ARBA00023268"/>
    </source>
</evidence>
<dbReference type="Pfam" id="PF01872">
    <property type="entry name" value="RibD_C"/>
    <property type="match status" value="1"/>
</dbReference>
<evidence type="ECO:0000256" key="8">
    <source>
        <dbReference type="ARBA" id="ARBA00022833"/>
    </source>
</evidence>
<dbReference type="PANTHER" id="PTHR38011:SF7">
    <property type="entry name" value="2,5-DIAMINO-6-RIBOSYLAMINO-4(3H)-PYRIMIDINONE 5'-PHOSPHATE REDUCTASE"/>
    <property type="match status" value="1"/>
</dbReference>
<comment type="caution">
    <text evidence="16">The sequence shown here is derived from an EMBL/GenBank/DDBJ whole genome shotgun (WGS) entry which is preliminary data.</text>
</comment>
<dbReference type="NCBIfam" id="TIGR00326">
    <property type="entry name" value="eubact_ribD"/>
    <property type="match status" value="1"/>
</dbReference>
<gene>
    <name evidence="16" type="primary">ribD</name>
    <name evidence="16" type="ORF">P4R38_07790</name>
</gene>
<dbReference type="PROSITE" id="PS00903">
    <property type="entry name" value="CYT_DCMP_DEAMINASES_1"/>
    <property type="match status" value="1"/>
</dbReference>
<name>A0ABT6C729_9MICO</name>
<reference evidence="16 17" key="1">
    <citation type="submission" date="2023-03" db="EMBL/GenBank/DDBJ databases">
        <title>YIM 133296 draft genome.</title>
        <authorList>
            <person name="Xiong L."/>
        </authorList>
    </citation>
    <scope>NUCLEOTIDE SEQUENCE [LARGE SCALE GENOMIC DNA]</scope>
    <source>
        <strain evidence="16 17">YIM 133296</strain>
    </source>
</reference>
<dbReference type="InterPro" id="IPR024072">
    <property type="entry name" value="DHFR-like_dom_sf"/>
</dbReference>
<dbReference type="PIRSF" id="PIRSF006769">
    <property type="entry name" value="RibD"/>
    <property type="match status" value="1"/>
</dbReference>
<dbReference type="Proteomes" id="UP001528912">
    <property type="component" value="Unassembled WGS sequence"/>
</dbReference>
<dbReference type="GO" id="GO:0008703">
    <property type="term" value="F:5-amino-6-(5-phosphoribosylamino)uracil reductase activity"/>
    <property type="evidence" value="ECO:0007669"/>
    <property type="project" value="UniProtKB-EC"/>
</dbReference>
<evidence type="ECO:0000256" key="10">
    <source>
        <dbReference type="ARBA" id="ARBA00023002"/>
    </source>
</evidence>
<evidence type="ECO:0000256" key="12">
    <source>
        <dbReference type="ARBA" id="ARBA00049861"/>
    </source>
</evidence>
<evidence type="ECO:0000256" key="7">
    <source>
        <dbReference type="ARBA" id="ARBA00022723"/>
    </source>
</evidence>
<dbReference type="Pfam" id="PF00383">
    <property type="entry name" value="dCMP_cyt_deam_1"/>
    <property type="match status" value="1"/>
</dbReference>
<dbReference type="SUPFAM" id="SSF53927">
    <property type="entry name" value="Cytidine deaminase-like"/>
    <property type="match status" value="1"/>
</dbReference>
<keyword evidence="8 14" id="KW-0862">Zinc</keyword>
<evidence type="ECO:0000256" key="14">
    <source>
        <dbReference type="PIRNR" id="PIRNR006769"/>
    </source>
</evidence>
<dbReference type="Gene3D" id="3.40.140.10">
    <property type="entry name" value="Cytidine Deaminase, domain 2"/>
    <property type="match status" value="1"/>
</dbReference>
<evidence type="ECO:0000256" key="1">
    <source>
        <dbReference type="ARBA" id="ARBA00002151"/>
    </source>
</evidence>
<protein>
    <recommendedName>
        <fullName evidence="14">Riboflavin biosynthesis protein RibD</fullName>
    </recommendedName>
    <domain>
        <recommendedName>
            <fullName evidence="14">Diaminohydroxyphosphoribosylaminopyrimidine deaminase</fullName>
            <shortName evidence="14">DRAP deaminase</shortName>
            <ecNumber evidence="14">3.5.4.26</ecNumber>
        </recommendedName>
        <alternativeName>
            <fullName evidence="14">Riboflavin-specific deaminase</fullName>
        </alternativeName>
    </domain>
    <domain>
        <recommendedName>
            <fullName evidence="14">5-amino-6-(5-phosphoribosylamino)uracil reductase</fullName>
            <ecNumber evidence="14">1.1.1.193</ecNumber>
        </recommendedName>
        <alternativeName>
            <fullName evidence="14">HTP reductase</fullName>
        </alternativeName>
    </domain>
</protein>
<dbReference type="EC" id="1.1.1.193" evidence="14"/>
<keyword evidence="7 14" id="KW-0479">Metal-binding</keyword>
<comment type="catalytic activity">
    <reaction evidence="13 14">
        <text>2,5-diamino-6-hydroxy-4-(5-phosphoribosylamino)-pyrimidine + H2O + H(+) = 5-amino-6-(5-phospho-D-ribosylamino)uracil + NH4(+)</text>
        <dbReference type="Rhea" id="RHEA:21868"/>
        <dbReference type="ChEBI" id="CHEBI:15377"/>
        <dbReference type="ChEBI" id="CHEBI:15378"/>
        <dbReference type="ChEBI" id="CHEBI:28938"/>
        <dbReference type="ChEBI" id="CHEBI:58453"/>
        <dbReference type="ChEBI" id="CHEBI:58614"/>
        <dbReference type="EC" id="3.5.4.26"/>
    </reaction>
</comment>
<comment type="similarity">
    <text evidence="4 14">In the N-terminal section; belongs to the cytidine and deoxycytidylate deaminase family.</text>
</comment>
<evidence type="ECO:0000313" key="17">
    <source>
        <dbReference type="Proteomes" id="UP001528912"/>
    </source>
</evidence>
<proteinExistence type="inferred from homology"/>
<dbReference type="InterPro" id="IPR016192">
    <property type="entry name" value="APOBEC/CMP_deaminase_Zn-bd"/>
</dbReference>
<evidence type="ECO:0000256" key="2">
    <source>
        <dbReference type="ARBA" id="ARBA00004882"/>
    </source>
</evidence>
<comment type="catalytic activity">
    <reaction evidence="12 14">
        <text>5-amino-6-(5-phospho-D-ribitylamino)uracil + NADP(+) = 5-amino-6-(5-phospho-D-ribosylamino)uracil + NADPH + H(+)</text>
        <dbReference type="Rhea" id="RHEA:17845"/>
        <dbReference type="ChEBI" id="CHEBI:15378"/>
        <dbReference type="ChEBI" id="CHEBI:57783"/>
        <dbReference type="ChEBI" id="CHEBI:58349"/>
        <dbReference type="ChEBI" id="CHEBI:58421"/>
        <dbReference type="ChEBI" id="CHEBI:58453"/>
        <dbReference type="EC" id="1.1.1.193"/>
    </reaction>
</comment>
<dbReference type="PROSITE" id="PS51747">
    <property type="entry name" value="CYT_DCMP_DEAMINASES_2"/>
    <property type="match status" value="1"/>
</dbReference>
<feature type="domain" description="CMP/dCMP-type deaminase" evidence="15">
    <location>
        <begin position="3"/>
        <end position="116"/>
    </location>
</feature>
<comment type="cofactor">
    <cofactor evidence="14">
        <name>Zn(2+)</name>
        <dbReference type="ChEBI" id="CHEBI:29105"/>
    </cofactor>
    <text evidence="14">Binds 1 zinc ion.</text>
</comment>
<comment type="pathway">
    <text evidence="3 14">Cofactor biosynthesis; riboflavin biosynthesis; 5-amino-6-(D-ribitylamino)uracil from GTP: step 3/4.</text>
</comment>
<dbReference type="GO" id="GO:0008835">
    <property type="term" value="F:diaminohydroxyphosphoribosylaminopyrimidine deaminase activity"/>
    <property type="evidence" value="ECO:0007669"/>
    <property type="project" value="UniProtKB-EC"/>
</dbReference>
<keyword evidence="6 14" id="KW-0686">Riboflavin biosynthesis</keyword>
<dbReference type="InterPro" id="IPR002734">
    <property type="entry name" value="RibDG_C"/>
</dbReference>
<evidence type="ECO:0000259" key="15">
    <source>
        <dbReference type="PROSITE" id="PS51747"/>
    </source>
</evidence>
<dbReference type="InterPro" id="IPR016193">
    <property type="entry name" value="Cytidine_deaminase-like"/>
</dbReference>
<keyword evidence="9 14" id="KW-0521">NADP</keyword>
<dbReference type="EC" id="3.5.4.26" evidence="14"/>
<evidence type="ECO:0000313" key="16">
    <source>
        <dbReference type="EMBL" id="MDF8264137.1"/>
    </source>
</evidence>